<feature type="transmembrane region" description="Helical" evidence="6">
    <location>
        <begin position="432"/>
        <end position="450"/>
    </location>
</feature>
<protein>
    <submittedName>
        <fullName evidence="7">Lipopolysaccharide biosynthesis protein</fullName>
    </submittedName>
</protein>
<dbReference type="EMBL" id="CP032627">
    <property type="protein sequence ID" value="AYF99983.1"/>
    <property type="molecule type" value="Genomic_DNA"/>
</dbReference>
<dbReference type="AlphaFoldDB" id="A0A387BCA6"/>
<dbReference type="PANTHER" id="PTHR30250:SF11">
    <property type="entry name" value="O-ANTIGEN TRANSPORTER-RELATED"/>
    <property type="match status" value="1"/>
</dbReference>
<feature type="transmembrane region" description="Helical" evidence="6">
    <location>
        <begin position="351"/>
        <end position="371"/>
    </location>
</feature>
<feature type="transmembrane region" description="Helical" evidence="6">
    <location>
        <begin position="139"/>
        <end position="162"/>
    </location>
</feature>
<organism evidence="7 8">
    <name type="scientific">Lactococcus allomyrinae</name>
    <dbReference type="NCBI Taxonomy" id="2419773"/>
    <lineage>
        <taxon>Bacteria</taxon>
        <taxon>Bacillati</taxon>
        <taxon>Bacillota</taxon>
        <taxon>Bacilli</taxon>
        <taxon>Lactobacillales</taxon>
        <taxon>Streptococcaceae</taxon>
        <taxon>Lactococcus</taxon>
    </lineage>
</organism>
<feature type="transmembrane region" description="Helical" evidence="6">
    <location>
        <begin position="168"/>
        <end position="187"/>
    </location>
</feature>
<proteinExistence type="predicted"/>
<keyword evidence="2" id="KW-1003">Cell membrane</keyword>
<evidence type="ECO:0000256" key="1">
    <source>
        <dbReference type="ARBA" id="ARBA00004651"/>
    </source>
</evidence>
<dbReference type="InterPro" id="IPR002797">
    <property type="entry name" value="Polysacc_synth"/>
</dbReference>
<feature type="transmembrane region" description="Helical" evidence="6">
    <location>
        <begin position="408"/>
        <end position="426"/>
    </location>
</feature>
<dbReference type="InterPro" id="IPR050833">
    <property type="entry name" value="Poly_Biosynth_Transport"/>
</dbReference>
<keyword evidence="5 6" id="KW-0472">Membrane</keyword>
<evidence type="ECO:0000256" key="3">
    <source>
        <dbReference type="ARBA" id="ARBA00022692"/>
    </source>
</evidence>
<reference evidence="7 8" key="1">
    <citation type="submission" date="2018-09" db="EMBL/GenBank/DDBJ databases">
        <title>Genome sequencing of strain 1JSPR-7.</title>
        <authorList>
            <person name="Heo J."/>
            <person name="Kim S.-J."/>
            <person name="Kwon S.-W."/>
        </authorList>
    </citation>
    <scope>NUCLEOTIDE SEQUENCE [LARGE SCALE GENOMIC DNA]</scope>
    <source>
        <strain evidence="7 8">1JSPR-7</strain>
    </source>
</reference>
<accession>A0A387BCA6</accession>
<feature type="transmembrane region" description="Helical" evidence="6">
    <location>
        <begin position="110"/>
        <end position="127"/>
    </location>
</feature>
<evidence type="ECO:0000256" key="6">
    <source>
        <dbReference type="SAM" id="Phobius"/>
    </source>
</evidence>
<feature type="transmembrane region" description="Helical" evidence="6">
    <location>
        <begin position="316"/>
        <end position="339"/>
    </location>
</feature>
<dbReference type="Pfam" id="PF01943">
    <property type="entry name" value="Polysacc_synt"/>
    <property type="match status" value="1"/>
</dbReference>
<keyword evidence="8" id="KW-1185">Reference proteome</keyword>
<name>A0A387BCA6_9LACT</name>
<dbReference type="OrthoDB" id="3249502at2"/>
<evidence type="ECO:0000256" key="5">
    <source>
        <dbReference type="ARBA" id="ARBA00023136"/>
    </source>
</evidence>
<dbReference type="RefSeq" id="WP_120771372.1">
    <property type="nucleotide sequence ID" value="NZ_CP032627.1"/>
</dbReference>
<keyword evidence="4 6" id="KW-1133">Transmembrane helix</keyword>
<evidence type="ECO:0000313" key="7">
    <source>
        <dbReference type="EMBL" id="AYF99983.1"/>
    </source>
</evidence>
<feature type="transmembrane region" description="Helical" evidence="6">
    <location>
        <begin position="12"/>
        <end position="34"/>
    </location>
</feature>
<gene>
    <name evidence="7" type="ORF">D7I46_02095</name>
</gene>
<feature type="transmembrane region" description="Helical" evidence="6">
    <location>
        <begin position="377"/>
        <end position="396"/>
    </location>
</feature>
<feature type="transmembrane region" description="Helical" evidence="6">
    <location>
        <begin position="84"/>
        <end position="104"/>
    </location>
</feature>
<feature type="transmembrane region" description="Helical" evidence="6">
    <location>
        <begin position="54"/>
        <end position="72"/>
    </location>
</feature>
<evidence type="ECO:0000256" key="2">
    <source>
        <dbReference type="ARBA" id="ARBA00022475"/>
    </source>
</evidence>
<keyword evidence="3 6" id="KW-0812">Transmembrane</keyword>
<dbReference type="PANTHER" id="PTHR30250">
    <property type="entry name" value="PST FAMILY PREDICTED COLANIC ACID TRANSPORTER"/>
    <property type="match status" value="1"/>
</dbReference>
<evidence type="ECO:0000256" key="4">
    <source>
        <dbReference type="ARBA" id="ARBA00022989"/>
    </source>
</evidence>
<sequence>MKTIFSKLLGNTAIFAIGNGATLIVSFFMVPVYTHILSTSSFGISDLINTTVNMLLPVVSLNIFAAVFRWTLDEETNELEIFSNGLFITGIGAFTSIIIGLVLILFHVKYTWAIGINLGGVVLLNHFQNFARGTDRIKLYALSGVVSSVVNVLSNVVLMIVFKFGLTGYLISLILSNYIAVLFLIVFGKLYHYWSRALISKNVIRKMLRFSLPMIPNAFTWWMTNDASRLIILMFVGPAGNGLFAIANKIPSMITTVFNLFQNAWQISAVETSKEKNVSRIYSITFNVVLGFLVFGSTIIVSMIKLFMRYYVAPDFFIAWEFVPILLLTVTFSNASAFLGTTYLVAMKTKGLFTTTIWGTIINLSLSFILIPLFGVHGAAISGALGFLVVSVMRLKQTARWIRIRIKWGLQLVLIVGYSAMTVIEYISANAIILKIFVLIIMAGFLIVYLKSVRKFNFNK</sequence>
<feature type="transmembrane region" description="Helical" evidence="6">
    <location>
        <begin position="207"/>
        <end position="224"/>
    </location>
</feature>
<dbReference type="GO" id="GO:0005886">
    <property type="term" value="C:plasma membrane"/>
    <property type="evidence" value="ECO:0007669"/>
    <property type="project" value="UniProtKB-SubCell"/>
</dbReference>
<feature type="transmembrane region" description="Helical" evidence="6">
    <location>
        <begin position="284"/>
        <end position="304"/>
    </location>
</feature>
<dbReference type="KEGG" id="lact:D7I46_02095"/>
<dbReference type="Proteomes" id="UP000269374">
    <property type="component" value="Chromosome"/>
</dbReference>
<comment type="subcellular location">
    <subcellularLocation>
        <location evidence="1">Cell membrane</location>
        <topology evidence="1">Multi-pass membrane protein</topology>
    </subcellularLocation>
</comment>
<evidence type="ECO:0000313" key="8">
    <source>
        <dbReference type="Proteomes" id="UP000269374"/>
    </source>
</evidence>